<feature type="DNA-binding region" description="OmpR/PhoB-type" evidence="7">
    <location>
        <begin position="132"/>
        <end position="233"/>
    </location>
</feature>
<dbReference type="GO" id="GO:0000156">
    <property type="term" value="F:phosphorelay response regulator activity"/>
    <property type="evidence" value="ECO:0007669"/>
    <property type="project" value="TreeGrafter"/>
</dbReference>
<dbReference type="GO" id="GO:0005829">
    <property type="term" value="C:cytosol"/>
    <property type="evidence" value="ECO:0007669"/>
    <property type="project" value="TreeGrafter"/>
</dbReference>
<dbReference type="InterPro" id="IPR016032">
    <property type="entry name" value="Sig_transdc_resp-reg_C-effctor"/>
</dbReference>
<dbReference type="SUPFAM" id="SSF46894">
    <property type="entry name" value="C-terminal effector domain of the bipartite response regulators"/>
    <property type="match status" value="1"/>
</dbReference>
<keyword evidence="5" id="KW-0804">Transcription</keyword>
<evidence type="ECO:0000259" key="9">
    <source>
        <dbReference type="PROSITE" id="PS51755"/>
    </source>
</evidence>
<proteinExistence type="predicted"/>
<accession>A0A843YB72</accession>
<keyword evidence="2" id="KW-0902">Two-component regulatory system</keyword>
<dbReference type="GO" id="GO:0032993">
    <property type="term" value="C:protein-DNA complex"/>
    <property type="evidence" value="ECO:0007669"/>
    <property type="project" value="TreeGrafter"/>
</dbReference>
<evidence type="ECO:0000256" key="7">
    <source>
        <dbReference type="PROSITE-ProRule" id="PRU01091"/>
    </source>
</evidence>
<dbReference type="SMART" id="SM00448">
    <property type="entry name" value="REC"/>
    <property type="match status" value="1"/>
</dbReference>
<evidence type="ECO:0000256" key="2">
    <source>
        <dbReference type="ARBA" id="ARBA00023012"/>
    </source>
</evidence>
<dbReference type="InterPro" id="IPR011006">
    <property type="entry name" value="CheY-like_superfamily"/>
</dbReference>
<sequence>MDQKILVVDDDMQLTAFLSRFLDKHGFKVQVATSGAQARAMFDPHLVDLLVLDLNLPDADGFDILKDIRRTAKTPVIMLTARDEVFDRIVGLELGADDYLTKPYEPRELLARIKAVMRRMEPAIQGSSAADHSHARFSGLHLDLAKRTLEREDSNRPISLTGAEFALLSALVGRAGRLLSRDEIMDTLYGKSVTITDRAVDAHISRLRRKIDPTGADVSLIQSIRGEGYILAAEVELS</sequence>
<evidence type="ECO:0000256" key="4">
    <source>
        <dbReference type="ARBA" id="ARBA00023125"/>
    </source>
</evidence>
<gene>
    <name evidence="10" type="ORF">GFB49_01545</name>
</gene>
<comment type="caution">
    <text evidence="10">The sequence shown here is derived from an EMBL/GenBank/DDBJ whole genome shotgun (WGS) entry which is preliminary data.</text>
</comment>
<evidence type="ECO:0000259" key="8">
    <source>
        <dbReference type="PROSITE" id="PS50110"/>
    </source>
</evidence>
<evidence type="ECO:0000256" key="5">
    <source>
        <dbReference type="ARBA" id="ARBA00023163"/>
    </source>
</evidence>
<dbReference type="InterPro" id="IPR001867">
    <property type="entry name" value="OmpR/PhoB-type_DNA-bd"/>
</dbReference>
<feature type="modified residue" description="4-aspartylphosphate" evidence="6">
    <location>
        <position position="53"/>
    </location>
</feature>
<dbReference type="FunFam" id="3.40.50.2300:FF:000001">
    <property type="entry name" value="DNA-binding response regulator PhoB"/>
    <property type="match status" value="1"/>
</dbReference>
<evidence type="ECO:0000256" key="1">
    <source>
        <dbReference type="ARBA" id="ARBA00022553"/>
    </source>
</evidence>
<dbReference type="InterPro" id="IPR039420">
    <property type="entry name" value="WalR-like"/>
</dbReference>
<dbReference type="CDD" id="cd00383">
    <property type="entry name" value="trans_reg_C"/>
    <property type="match status" value="1"/>
</dbReference>
<dbReference type="Gene3D" id="1.10.10.10">
    <property type="entry name" value="Winged helix-like DNA-binding domain superfamily/Winged helix DNA-binding domain"/>
    <property type="match status" value="1"/>
</dbReference>
<dbReference type="SMART" id="SM00862">
    <property type="entry name" value="Trans_reg_C"/>
    <property type="match status" value="1"/>
</dbReference>
<feature type="domain" description="OmpR/PhoB-type" evidence="9">
    <location>
        <begin position="132"/>
        <end position="233"/>
    </location>
</feature>
<evidence type="ECO:0000313" key="11">
    <source>
        <dbReference type="Proteomes" id="UP000444174"/>
    </source>
</evidence>
<dbReference type="PROSITE" id="PS50110">
    <property type="entry name" value="RESPONSE_REGULATORY"/>
    <property type="match status" value="1"/>
</dbReference>
<evidence type="ECO:0000256" key="6">
    <source>
        <dbReference type="PROSITE-ProRule" id="PRU00169"/>
    </source>
</evidence>
<dbReference type="Pfam" id="PF00486">
    <property type="entry name" value="Trans_reg_C"/>
    <property type="match status" value="1"/>
</dbReference>
<feature type="domain" description="Response regulatory" evidence="8">
    <location>
        <begin position="4"/>
        <end position="117"/>
    </location>
</feature>
<dbReference type="GO" id="GO:0000976">
    <property type="term" value="F:transcription cis-regulatory region binding"/>
    <property type="evidence" value="ECO:0007669"/>
    <property type="project" value="TreeGrafter"/>
</dbReference>
<keyword evidence="11" id="KW-1185">Reference proteome</keyword>
<dbReference type="InterPro" id="IPR001789">
    <property type="entry name" value="Sig_transdc_resp-reg_receiver"/>
</dbReference>
<keyword evidence="4 7" id="KW-0238">DNA-binding</keyword>
<dbReference type="Gene3D" id="6.10.250.690">
    <property type="match status" value="1"/>
</dbReference>
<dbReference type="PROSITE" id="PS51755">
    <property type="entry name" value="OMPR_PHOB"/>
    <property type="match status" value="1"/>
</dbReference>
<evidence type="ECO:0000256" key="3">
    <source>
        <dbReference type="ARBA" id="ARBA00023015"/>
    </source>
</evidence>
<dbReference type="InterPro" id="IPR036388">
    <property type="entry name" value="WH-like_DNA-bd_sf"/>
</dbReference>
<dbReference type="RefSeq" id="WP_153214042.1">
    <property type="nucleotide sequence ID" value="NZ_WIBF01000001.1"/>
</dbReference>
<keyword evidence="3" id="KW-0805">Transcription regulation</keyword>
<dbReference type="PANTHER" id="PTHR48111:SF4">
    <property type="entry name" value="DNA-BINDING DUAL TRANSCRIPTIONAL REGULATOR OMPR"/>
    <property type="match status" value="1"/>
</dbReference>
<dbReference type="PANTHER" id="PTHR48111">
    <property type="entry name" value="REGULATOR OF RPOS"/>
    <property type="match status" value="1"/>
</dbReference>
<evidence type="ECO:0000313" key="10">
    <source>
        <dbReference type="EMBL" id="MQQ07128.1"/>
    </source>
</evidence>
<dbReference type="Pfam" id="PF00072">
    <property type="entry name" value="Response_reg"/>
    <property type="match status" value="1"/>
</dbReference>
<dbReference type="Proteomes" id="UP000444174">
    <property type="component" value="Unassembled WGS sequence"/>
</dbReference>
<protein>
    <submittedName>
        <fullName evidence="10">Response regulator</fullName>
    </submittedName>
</protein>
<dbReference type="SUPFAM" id="SSF52172">
    <property type="entry name" value="CheY-like"/>
    <property type="match status" value="1"/>
</dbReference>
<dbReference type="EMBL" id="WIBF01000001">
    <property type="protein sequence ID" value="MQQ07128.1"/>
    <property type="molecule type" value="Genomic_DNA"/>
</dbReference>
<organism evidence="10 11">
    <name type="scientific">Tritonibacter litoralis</name>
    <dbReference type="NCBI Taxonomy" id="2662264"/>
    <lineage>
        <taxon>Bacteria</taxon>
        <taxon>Pseudomonadati</taxon>
        <taxon>Pseudomonadota</taxon>
        <taxon>Alphaproteobacteria</taxon>
        <taxon>Rhodobacterales</taxon>
        <taxon>Paracoccaceae</taxon>
        <taxon>Tritonibacter</taxon>
    </lineage>
</organism>
<dbReference type="Gene3D" id="3.40.50.2300">
    <property type="match status" value="1"/>
</dbReference>
<dbReference type="GO" id="GO:0006355">
    <property type="term" value="P:regulation of DNA-templated transcription"/>
    <property type="evidence" value="ECO:0007669"/>
    <property type="project" value="InterPro"/>
</dbReference>
<reference evidence="10 11" key="1">
    <citation type="submission" date="2019-10" db="EMBL/GenBank/DDBJ databases">
        <title>Epibacterium sp. nov., isolated from seawater.</title>
        <authorList>
            <person name="Zhang X."/>
            <person name="Li N."/>
        </authorList>
    </citation>
    <scope>NUCLEOTIDE SEQUENCE [LARGE SCALE GENOMIC DNA]</scope>
    <source>
        <strain evidence="10 11">SM1979</strain>
    </source>
</reference>
<dbReference type="AlphaFoldDB" id="A0A843YB72"/>
<keyword evidence="1 6" id="KW-0597">Phosphoprotein</keyword>
<name>A0A843YB72_9RHOB</name>